<comment type="caution">
    <text evidence="1">The sequence shown here is derived from an EMBL/GenBank/DDBJ whole genome shotgun (WGS) entry which is preliminary data.</text>
</comment>
<organism evidence="1 2">
    <name type="scientific">Zavarzinia compransoris</name>
    <dbReference type="NCBI Taxonomy" id="1264899"/>
    <lineage>
        <taxon>Bacteria</taxon>
        <taxon>Pseudomonadati</taxon>
        <taxon>Pseudomonadota</taxon>
        <taxon>Alphaproteobacteria</taxon>
        <taxon>Rhodospirillales</taxon>
        <taxon>Zavarziniaceae</taxon>
        <taxon>Zavarzinia</taxon>
    </lineage>
</organism>
<evidence type="ECO:0008006" key="3">
    <source>
        <dbReference type="Google" id="ProtNLM"/>
    </source>
</evidence>
<dbReference type="AlphaFoldDB" id="A0A317E4Q4"/>
<dbReference type="Proteomes" id="UP000246077">
    <property type="component" value="Unassembled WGS sequence"/>
</dbReference>
<proteinExistence type="predicted"/>
<reference evidence="2" key="1">
    <citation type="submission" date="2018-05" db="EMBL/GenBank/DDBJ databases">
        <title>Zavarzinia sp. HR-AS.</title>
        <authorList>
            <person name="Lee Y."/>
            <person name="Jeon C.O."/>
        </authorList>
    </citation>
    <scope>NUCLEOTIDE SEQUENCE [LARGE SCALE GENOMIC DNA]</scope>
    <source>
        <strain evidence="2">DSM 1231</strain>
    </source>
</reference>
<evidence type="ECO:0000313" key="1">
    <source>
        <dbReference type="EMBL" id="PWR22108.1"/>
    </source>
</evidence>
<protein>
    <recommendedName>
        <fullName evidence="3">DUF4347 domain-containing protein</fullName>
    </recommendedName>
</protein>
<name>A0A317E4Q4_9PROT</name>
<keyword evidence="2" id="KW-1185">Reference proteome</keyword>
<evidence type="ECO:0000313" key="2">
    <source>
        <dbReference type="Proteomes" id="UP000246077"/>
    </source>
</evidence>
<accession>A0A317E4Q4</accession>
<sequence>MRHGEVDMATMIVHDTRLHGKTPLNYNFVMLVNGNRSVDSMIRVVASSARSRGRLSTLHIFCHGYEGHDNLGRQQTDLQEHGGFGLHLCKEGLDLYNVGKTRAWKGLIGRIVIFACAPADTAAGNEGTEGDGQRLCGELALWSGAEVIAARDTQYYHQVQASYSGGRKIKDTIDFGDWEGPVYSFSPQTGYPTQIAPSAFNMAHPTTI</sequence>
<gene>
    <name evidence="1" type="ORF">DKG75_09040</name>
</gene>
<dbReference type="EMBL" id="QGLF01000002">
    <property type="protein sequence ID" value="PWR22108.1"/>
    <property type="molecule type" value="Genomic_DNA"/>
</dbReference>